<accession>A0A0N8NT27</accession>
<name>A0A0N8NT27_9CLOT</name>
<organism evidence="1 2">
    <name type="scientific">Oxobacter pfennigii</name>
    <dbReference type="NCBI Taxonomy" id="36849"/>
    <lineage>
        <taxon>Bacteria</taxon>
        <taxon>Bacillati</taxon>
        <taxon>Bacillota</taxon>
        <taxon>Clostridia</taxon>
        <taxon>Eubacteriales</taxon>
        <taxon>Clostridiaceae</taxon>
        <taxon>Oxobacter</taxon>
    </lineage>
</organism>
<evidence type="ECO:0000313" key="2">
    <source>
        <dbReference type="Proteomes" id="UP000050326"/>
    </source>
</evidence>
<keyword evidence="2" id="KW-1185">Reference proteome</keyword>
<dbReference type="EMBL" id="LKET01000039">
    <property type="protein sequence ID" value="KPU43664.1"/>
    <property type="molecule type" value="Genomic_DNA"/>
</dbReference>
<dbReference type="RefSeq" id="WP_278308402.1">
    <property type="nucleotide sequence ID" value="NZ_LKET01000039.1"/>
</dbReference>
<dbReference type="AlphaFoldDB" id="A0A0N8NT27"/>
<proteinExistence type="predicted"/>
<sequence length="43" mass="5020">MKRKLLVTLVLVLSIILTNSYTAFAVIDRNFTVKEYEETNKPF</sequence>
<gene>
    <name evidence="1" type="ORF">OXPF_31060</name>
</gene>
<dbReference type="Proteomes" id="UP000050326">
    <property type="component" value="Unassembled WGS sequence"/>
</dbReference>
<reference evidence="1 2" key="1">
    <citation type="submission" date="2015-09" db="EMBL/GenBank/DDBJ databases">
        <title>Genome sequence of Oxobacter pfennigii DSM 3222.</title>
        <authorList>
            <person name="Poehlein A."/>
            <person name="Bengelsdorf F.R."/>
            <person name="Schiel-Bengelsdorf B."/>
            <person name="Duerre P."/>
            <person name="Daniel R."/>
        </authorList>
    </citation>
    <scope>NUCLEOTIDE SEQUENCE [LARGE SCALE GENOMIC DNA]</scope>
    <source>
        <strain evidence="1 2">DSM 3222</strain>
    </source>
</reference>
<comment type="caution">
    <text evidence="1">The sequence shown here is derived from an EMBL/GenBank/DDBJ whole genome shotgun (WGS) entry which is preliminary data.</text>
</comment>
<evidence type="ECO:0000313" key="1">
    <source>
        <dbReference type="EMBL" id="KPU43664.1"/>
    </source>
</evidence>
<protein>
    <submittedName>
        <fullName evidence="1">Uncharacterized protein</fullName>
    </submittedName>
</protein>